<organism evidence="1 2">
    <name type="scientific">Streptomyces ferrugineus</name>
    <dbReference type="NCBI Taxonomy" id="1413221"/>
    <lineage>
        <taxon>Bacteria</taxon>
        <taxon>Bacillati</taxon>
        <taxon>Actinomycetota</taxon>
        <taxon>Actinomycetes</taxon>
        <taxon>Kitasatosporales</taxon>
        <taxon>Streptomycetaceae</taxon>
        <taxon>Streptomyces</taxon>
    </lineage>
</organism>
<dbReference type="AlphaFoldDB" id="A0A7M2SJC8"/>
<gene>
    <name evidence="1" type="ORF">IM697_36800</name>
</gene>
<dbReference type="EMBL" id="CP063373">
    <property type="protein sequence ID" value="QOV35563.1"/>
    <property type="molecule type" value="Genomic_DNA"/>
</dbReference>
<sequence length="106" mass="11871">MSRYAAARIYALPESLDEMVGPTSGTVTLPRHIDWGPHYEYDLADQADLLLMYERVIREAQTAADLRAHLDGDLLRRHWTDLFLPAPARAAWQARFPELAPAAAAA</sequence>
<dbReference type="RefSeq" id="WP_194040656.1">
    <property type="nucleotide sequence ID" value="NZ_CP063373.1"/>
</dbReference>
<keyword evidence="2" id="KW-1185">Reference proteome</keyword>
<evidence type="ECO:0000313" key="1">
    <source>
        <dbReference type="EMBL" id="QOV35563.1"/>
    </source>
</evidence>
<dbReference type="KEGG" id="sfeu:IM697_36800"/>
<reference evidence="1 2" key="1">
    <citation type="submission" date="2020-10" db="EMBL/GenBank/DDBJ databases">
        <title>Streptomyces ferrugineus complate genome analysis.</title>
        <authorList>
            <person name="Anwar N."/>
        </authorList>
    </citation>
    <scope>NUCLEOTIDE SEQUENCE [LARGE SCALE GENOMIC DNA]</scope>
    <source>
        <strain evidence="1 2">CCTCC AA2014009</strain>
    </source>
</reference>
<name>A0A7M2SJC8_9ACTN</name>
<evidence type="ECO:0000313" key="2">
    <source>
        <dbReference type="Proteomes" id="UP000594205"/>
    </source>
</evidence>
<dbReference type="Proteomes" id="UP000594205">
    <property type="component" value="Chromosome"/>
</dbReference>
<protein>
    <submittedName>
        <fullName evidence="1">Uncharacterized protein</fullName>
    </submittedName>
</protein>
<accession>A0A7M2SJC8</accession>
<proteinExistence type="predicted"/>